<dbReference type="SMART" id="SM00044">
    <property type="entry name" value="CYCc"/>
    <property type="match status" value="1"/>
</dbReference>
<feature type="repeat" description="TPR" evidence="3">
    <location>
        <begin position="900"/>
        <end position="933"/>
    </location>
</feature>
<name>A0A9D5KAD1_UNCW3</name>
<dbReference type="GO" id="GO:0005737">
    <property type="term" value="C:cytoplasm"/>
    <property type="evidence" value="ECO:0007669"/>
    <property type="project" value="TreeGrafter"/>
</dbReference>
<evidence type="ECO:0000256" key="3">
    <source>
        <dbReference type="PROSITE-ProRule" id="PRU00339"/>
    </source>
</evidence>
<organism evidence="5 6">
    <name type="scientific">candidate division WOR-3 bacterium</name>
    <dbReference type="NCBI Taxonomy" id="2052148"/>
    <lineage>
        <taxon>Bacteria</taxon>
        <taxon>Bacteria division WOR-3</taxon>
    </lineage>
</organism>
<comment type="caution">
    <text evidence="5">The sequence shown here is derived from an EMBL/GenBank/DDBJ whole genome shotgun (WGS) entry which is preliminary data.</text>
</comment>
<dbReference type="PROSITE" id="PS50293">
    <property type="entry name" value="TPR_REGION"/>
    <property type="match status" value="1"/>
</dbReference>
<dbReference type="CDD" id="cd07302">
    <property type="entry name" value="CHD"/>
    <property type="match status" value="1"/>
</dbReference>
<dbReference type="PROSITE" id="PS50005">
    <property type="entry name" value="TPR"/>
    <property type="match status" value="7"/>
</dbReference>
<dbReference type="GO" id="GO:0005524">
    <property type="term" value="F:ATP binding"/>
    <property type="evidence" value="ECO:0007669"/>
    <property type="project" value="UniProtKB-KW"/>
</dbReference>
<dbReference type="InterPro" id="IPR041664">
    <property type="entry name" value="AAA_16"/>
</dbReference>
<keyword evidence="3" id="KW-0802">TPR repeat</keyword>
<evidence type="ECO:0000313" key="6">
    <source>
        <dbReference type="Proteomes" id="UP000630660"/>
    </source>
</evidence>
<dbReference type="Pfam" id="PF13191">
    <property type="entry name" value="AAA_16"/>
    <property type="match status" value="1"/>
</dbReference>
<dbReference type="PANTHER" id="PTHR16305">
    <property type="entry name" value="TESTICULAR SOLUBLE ADENYLYL CYCLASE"/>
    <property type="match status" value="1"/>
</dbReference>
<reference evidence="5" key="1">
    <citation type="submission" date="2019-11" db="EMBL/GenBank/DDBJ databases">
        <title>Microbial mats filling the niche in hypersaline microbial mats.</title>
        <authorList>
            <person name="Wong H.L."/>
            <person name="Macleod F.I."/>
            <person name="White R.A. III"/>
            <person name="Burns B.P."/>
        </authorList>
    </citation>
    <scope>NUCLEOTIDE SEQUENCE</scope>
    <source>
        <strain evidence="5">Bin_327</strain>
    </source>
</reference>
<dbReference type="SUPFAM" id="SSF55073">
    <property type="entry name" value="Nucleotide cyclase"/>
    <property type="match status" value="1"/>
</dbReference>
<dbReference type="Gene3D" id="3.30.70.1230">
    <property type="entry name" value="Nucleotide cyclase"/>
    <property type="match status" value="1"/>
</dbReference>
<dbReference type="PANTHER" id="PTHR16305:SF28">
    <property type="entry name" value="GUANYLATE CYCLASE DOMAIN-CONTAINING PROTEIN"/>
    <property type="match status" value="1"/>
</dbReference>
<dbReference type="SUPFAM" id="SSF48452">
    <property type="entry name" value="TPR-like"/>
    <property type="match status" value="3"/>
</dbReference>
<evidence type="ECO:0000256" key="1">
    <source>
        <dbReference type="ARBA" id="ARBA00022741"/>
    </source>
</evidence>
<evidence type="ECO:0000256" key="2">
    <source>
        <dbReference type="ARBA" id="ARBA00022840"/>
    </source>
</evidence>
<dbReference type="SMART" id="SM00028">
    <property type="entry name" value="TPR"/>
    <property type="match status" value="11"/>
</dbReference>
<dbReference type="InterPro" id="IPR019734">
    <property type="entry name" value="TPR_rpt"/>
</dbReference>
<dbReference type="EMBL" id="WJKJ01000299">
    <property type="protein sequence ID" value="MBD3365326.1"/>
    <property type="molecule type" value="Genomic_DNA"/>
</dbReference>
<dbReference type="InterPro" id="IPR029787">
    <property type="entry name" value="Nucleotide_cyclase"/>
</dbReference>
<dbReference type="InterPro" id="IPR027417">
    <property type="entry name" value="P-loop_NTPase"/>
</dbReference>
<dbReference type="Gene3D" id="1.25.40.10">
    <property type="entry name" value="Tetratricopeptide repeat domain"/>
    <property type="match status" value="3"/>
</dbReference>
<proteinExistence type="predicted"/>
<evidence type="ECO:0000259" key="4">
    <source>
        <dbReference type="PROSITE" id="PS50125"/>
    </source>
</evidence>
<evidence type="ECO:0000313" key="5">
    <source>
        <dbReference type="EMBL" id="MBD3365326.1"/>
    </source>
</evidence>
<feature type="domain" description="Guanylate cyclase" evidence="4">
    <location>
        <begin position="67"/>
        <end position="193"/>
    </location>
</feature>
<dbReference type="InterPro" id="IPR001054">
    <property type="entry name" value="A/G_cyclase"/>
</dbReference>
<dbReference type="Pfam" id="PF13424">
    <property type="entry name" value="TPR_12"/>
    <property type="match status" value="4"/>
</dbReference>
<feature type="repeat" description="TPR" evidence="3">
    <location>
        <begin position="1026"/>
        <end position="1059"/>
    </location>
</feature>
<dbReference type="InterPro" id="IPR011990">
    <property type="entry name" value="TPR-like_helical_dom_sf"/>
</dbReference>
<dbReference type="Gene3D" id="3.40.50.300">
    <property type="entry name" value="P-loop containing nucleotide triphosphate hydrolases"/>
    <property type="match status" value="1"/>
</dbReference>
<sequence>MTQSALKCPGCGFENPSGFSFCGKCGSALVGVDERITKTAIDSAPAQLKEKMLVESRKIKGERRRVVVMFADISGYTELSRDTDPEELKELVDGAILKLSEVVHRYEGYIDKIMGDCLMVLFGAPIAHEDDADRAVLAAFDLVKTIKKYGREKTARLNLSVGIARGLCYAGEYGRPGDYTVIGEDVNLAERLEKIAPPGGVYVSKGVYDLTINRINYVNEGYRNLKGVGKRRVYEAVSRRFAEKAERPFVGRKREITRLVNCFEKAKNNSGVLCFVTGERGIGKTRVYQKLKREILDYEDLFFGQARGIAYLRGEFYHVLRGVLRAILGIEEGSTTEESEVRVQSFYSERKEINYSIPFIKHLLSLPLNDAELAAIEGIDPEEREKSIEGIISSTFLHLSEERPLVIVVEDAHRMDKGSYRFFTSLQRQIREKRILIIMLSWEPVDDFLKKTPNIRLKPLSKKDTRQLLKLHFDGKPISARLLSTVMKMTKGNPLFVEETIELLKQENLIKFGRSVDLITEKIDVPDKVYNIVLARIDKLGDRAKETLKTASVAGFEFADILLSRIMGIDEVPLEVDELHDRDFIRFLRGSDYVFGQARIYAFKNEIVRDVAYELMLKEERRSLHRAAARATEKLYVKNIDEYTDIVAYHYLQAEDERAAPYLLTSAERKVKGYQLDDAIETLEKYLELKENLGLAENPQAFFDIANTYGLKANYDEAFKHLDTAESLASNDEFLGKARALKGSFLFKLGKEDEALNRMLEAEKLLSKNNDDICRNYDNAGMLYMEKGIYDKSIAYLEKSLDNRLRRLGPNHIDTGTSYNLIGATLRRQGKLDKALDCFDKALKIHISILGINHPVTAKTYIDISGLYWRRGEYDTSIEYLKKVLNIRKRVFGNNHPDTADVYGKLGTNYLYKGEKRNALSYLRKGLQIQRRIFGEVHPNVANMYFNIGGVYWKMLNFDEALEYVNHALVIWLSLFGEKHPSTLIAFNGLAILYFNLGDYDSALDYFSKVLDIRICLLGPDDPQTATSRYNLGCMYIDLGDYANALTHLAEGLRIQTRLFGNKHRETLLSTVSLGQVYLKHGEYRKAIECFTRAKDGFAETMGSRADLTKKAQLNLADAYQRIGRQGDASACRESVLSNADEGKPVVLSFISYLIDNGRLDEARKNLDRIKSNTKDRLKKLEFLQLMTRFYEASGNEPMAVECTDKALELARSIGLKPRLLDTLILAARVKKDTEIKDEALELARQIGDKSNEEEILNAHS</sequence>
<dbReference type="Proteomes" id="UP000630660">
    <property type="component" value="Unassembled WGS sequence"/>
</dbReference>
<dbReference type="GO" id="GO:0009190">
    <property type="term" value="P:cyclic nucleotide biosynthetic process"/>
    <property type="evidence" value="ECO:0007669"/>
    <property type="project" value="InterPro"/>
</dbReference>
<keyword evidence="1" id="KW-0547">Nucleotide-binding</keyword>
<keyword evidence="2" id="KW-0067">ATP-binding</keyword>
<feature type="repeat" description="TPR" evidence="3">
    <location>
        <begin position="816"/>
        <end position="849"/>
    </location>
</feature>
<accession>A0A9D5KAD1</accession>
<feature type="repeat" description="TPR" evidence="3">
    <location>
        <begin position="942"/>
        <end position="975"/>
    </location>
</feature>
<gene>
    <name evidence="5" type="ORF">GF359_08945</name>
</gene>
<dbReference type="GO" id="GO:0035556">
    <property type="term" value="P:intracellular signal transduction"/>
    <property type="evidence" value="ECO:0007669"/>
    <property type="project" value="InterPro"/>
</dbReference>
<feature type="repeat" description="TPR" evidence="3">
    <location>
        <begin position="1068"/>
        <end position="1101"/>
    </location>
</feature>
<dbReference type="Pfam" id="PF00211">
    <property type="entry name" value="Guanylate_cyc"/>
    <property type="match status" value="1"/>
</dbReference>
<feature type="repeat" description="TPR" evidence="3">
    <location>
        <begin position="984"/>
        <end position="1017"/>
    </location>
</feature>
<dbReference type="GO" id="GO:0004016">
    <property type="term" value="F:adenylate cyclase activity"/>
    <property type="evidence" value="ECO:0007669"/>
    <property type="project" value="TreeGrafter"/>
</dbReference>
<dbReference type="SUPFAM" id="SSF52540">
    <property type="entry name" value="P-loop containing nucleoside triphosphate hydrolases"/>
    <property type="match status" value="1"/>
</dbReference>
<protein>
    <submittedName>
        <fullName evidence="5">Tetratricopeptide repeat protein</fullName>
    </submittedName>
</protein>
<dbReference type="AlphaFoldDB" id="A0A9D5KAD1"/>
<dbReference type="PROSITE" id="PS50125">
    <property type="entry name" value="GUANYLATE_CYCLASE_2"/>
    <property type="match status" value="1"/>
</dbReference>
<feature type="repeat" description="TPR" evidence="3">
    <location>
        <begin position="858"/>
        <end position="891"/>
    </location>
</feature>